<dbReference type="STRING" id="7739.C3YYJ1"/>
<dbReference type="InterPro" id="IPR011992">
    <property type="entry name" value="EF-hand-dom_pair"/>
</dbReference>
<evidence type="ECO:0000256" key="7">
    <source>
        <dbReference type="ARBA" id="ARBA00023212"/>
    </source>
</evidence>
<dbReference type="OrthoDB" id="2096280at2759"/>
<feature type="domain" description="EF-hand" evidence="10">
    <location>
        <begin position="318"/>
        <end position="353"/>
    </location>
</feature>
<keyword evidence="5" id="KW-0282">Flagellum</keyword>
<proteinExistence type="predicted"/>
<keyword evidence="6" id="KW-0969">Cilium</keyword>
<reference evidence="12" key="2">
    <citation type="journal article" date="2020" name="Nat. Ecol. Evol.">
        <title>Deeply conserved synteny resolves early events in vertebrate evolution.</title>
        <authorList>
            <person name="Simakov O."/>
            <person name="Marletaz F."/>
            <person name="Yue J.X."/>
            <person name="O'Connell B."/>
            <person name="Jenkins J."/>
            <person name="Brandt A."/>
            <person name="Calef R."/>
            <person name="Tung C.H."/>
            <person name="Huang T.K."/>
            <person name="Schmutz J."/>
            <person name="Satoh N."/>
            <person name="Yu J.K."/>
            <person name="Putnam N.H."/>
            <person name="Green R.E."/>
            <person name="Rokhsar D.S."/>
        </authorList>
    </citation>
    <scope>NUCLEOTIDE SEQUENCE [LARGE SCALE GENOMIC DNA]</scope>
    <source>
        <strain evidence="12">S238N-H82</strain>
    </source>
</reference>
<evidence type="ECO:0000256" key="2">
    <source>
        <dbReference type="ARBA" id="ARBA00022490"/>
    </source>
</evidence>
<dbReference type="PANTHER" id="PTHR12086:SF12">
    <property type="entry name" value="EF-HAND DOMAIN-CONTAINING FAMILY MEMBER B"/>
    <property type="match status" value="1"/>
</dbReference>
<organism>
    <name type="scientific">Branchiostoma floridae</name>
    <name type="common">Florida lancelet</name>
    <name type="synonym">Amphioxus</name>
    <dbReference type="NCBI Taxonomy" id="7739"/>
    <lineage>
        <taxon>Eukaryota</taxon>
        <taxon>Metazoa</taxon>
        <taxon>Chordata</taxon>
        <taxon>Cephalochordata</taxon>
        <taxon>Leptocardii</taxon>
        <taxon>Amphioxiformes</taxon>
        <taxon>Branchiostomatidae</taxon>
        <taxon>Branchiostoma</taxon>
    </lineage>
</organism>
<dbReference type="PROSITE" id="PS50222">
    <property type="entry name" value="EF_HAND_2"/>
    <property type="match status" value="2"/>
</dbReference>
<dbReference type="OMA" id="DCIRPIY"/>
<keyword evidence="12" id="KW-1185">Reference proteome</keyword>
<dbReference type="InterPro" id="IPR018247">
    <property type="entry name" value="EF_Hand_1_Ca_BS"/>
</dbReference>
<name>C3YYJ1_BRAFL</name>
<sequence length="577" mass="65482">MLVSNTGRFRDRNPDISAAGKLWPMGGTAKGCLEPPPSRVRTPKIVKKYINTTRPDAGVTRVFYGKAGDEFLTRAAEMRHGLSTKPSLTAGQLANPWPKTLFQHRLLDKREGLYSSHQKAPLGRTHDQTPNIPSWFYPESTTCGVKTLKDYTATEIVNPPKSWRKVKEEDLVGKDLYKLSHSDYDVGESYDRKYDWSQIPKTSMFGVETPHFVDGRNVRKTLKWLHDVESEKATKIVSKRVDDFRERTQPQLAMVHDPIKDTLNVGPDHTFGTLVKPDEYGAGDLIHCRAPNDYLRGRDRERGIVAAIRQHLKKANYHNFDSLLDAFRHYDRDRAGVITIAQLREVCAQFSLPIEPELMELLFNYCDVNRDGVIDYEEFANFLNWKDKMPSGLNTARKGSLEGAVEEGELSPESTPKILMKQIDHAIGQHRTSNSIYGSVNLGTKGFRAYGIPTVRSDLPAPLIKRVSDRKNYGDESNAYGLVNPSIYSNHGVHEKDFFEARPKAEIAYIFKSIGVDMDEKTFDDLWEQASSRHPQGRVSVESFRSLLDEARVAQMHAEEQHAMRESSRDLVVPLYS</sequence>
<keyword evidence="3" id="KW-0677">Repeat</keyword>
<dbReference type="PROSITE" id="PS00018">
    <property type="entry name" value="EF_HAND_1"/>
    <property type="match status" value="1"/>
</dbReference>
<dbReference type="InterPro" id="IPR057428">
    <property type="entry name" value="EFHB_EF-hand_C"/>
</dbReference>
<feature type="region of interest" description="Disordered" evidence="9">
    <location>
        <begin position="1"/>
        <end position="21"/>
    </location>
</feature>
<accession>C3YYJ1</accession>
<dbReference type="Pfam" id="PF25325">
    <property type="entry name" value="EF-hand_EFHB_C"/>
    <property type="match status" value="1"/>
</dbReference>
<dbReference type="AlphaFoldDB" id="C3YYJ1"/>
<gene>
    <name evidence="13" type="primary">LOC118405697</name>
    <name evidence="11" type="ORF">BRAFLDRAFT_118353</name>
</gene>
<evidence type="ECO:0000259" key="10">
    <source>
        <dbReference type="PROSITE" id="PS50222"/>
    </source>
</evidence>
<reference evidence="13" key="3">
    <citation type="submission" date="2025-04" db="UniProtKB">
        <authorList>
            <consortium name="RefSeq"/>
        </authorList>
    </citation>
    <scope>IDENTIFICATION</scope>
    <source>
        <strain evidence="13">S238N-H82</strain>
        <tissue evidence="13">Testes</tissue>
    </source>
</reference>
<dbReference type="Proteomes" id="UP000001554">
    <property type="component" value="Chromosome 18"/>
</dbReference>
<evidence type="ECO:0000313" key="13">
    <source>
        <dbReference type="RefSeq" id="XP_035661214.1"/>
    </source>
</evidence>
<keyword evidence="8" id="KW-0966">Cell projection</keyword>
<evidence type="ECO:0000313" key="12">
    <source>
        <dbReference type="Proteomes" id="UP000001554"/>
    </source>
</evidence>
<evidence type="ECO:0000256" key="5">
    <source>
        <dbReference type="ARBA" id="ARBA00022846"/>
    </source>
</evidence>
<dbReference type="EMBL" id="GG666565">
    <property type="protein sequence ID" value="EEN54631.1"/>
    <property type="molecule type" value="Genomic_DNA"/>
</dbReference>
<dbReference type="InParanoid" id="C3YYJ1"/>
<dbReference type="PANTHER" id="PTHR12086">
    <property type="entry name" value="EF-HAND DOMAIN C-TERMINAL CONTAINING PROTEIN"/>
    <property type="match status" value="1"/>
</dbReference>
<feature type="domain" description="EF-hand" evidence="10">
    <location>
        <begin position="354"/>
        <end position="389"/>
    </location>
</feature>
<dbReference type="SMART" id="SM00054">
    <property type="entry name" value="EFh"/>
    <property type="match status" value="2"/>
</dbReference>
<dbReference type="GO" id="GO:0005509">
    <property type="term" value="F:calcium ion binding"/>
    <property type="evidence" value="ECO:0007669"/>
    <property type="project" value="InterPro"/>
</dbReference>
<comment type="subcellular location">
    <subcellularLocation>
        <location evidence="1">Cytoplasm</location>
        <location evidence="1">Cytoskeleton</location>
        <location evidence="1">Flagellum axoneme</location>
    </subcellularLocation>
</comment>
<dbReference type="SUPFAM" id="SSF47473">
    <property type="entry name" value="EF-hand"/>
    <property type="match status" value="1"/>
</dbReference>
<evidence type="ECO:0000256" key="4">
    <source>
        <dbReference type="ARBA" id="ARBA00022837"/>
    </source>
</evidence>
<protein>
    <submittedName>
        <fullName evidence="13">EF-hand domain-containing family member B-like</fullName>
    </submittedName>
</protein>
<dbReference type="eggNOG" id="ENOG502QV2M">
    <property type="taxonomic scope" value="Eukaryota"/>
</dbReference>
<dbReference type="KEGG" id="bfo:118405697"/>
<dbReference type="InterPro" id="IPR002048">
    <property type="entry name" value="EF_hand_dom"/>
</dbReference>
<keyword evidence="4" id="KW-0106">Calcium</keyword>
<dbReference type="InterPro" id="IPR040193">
    <property type="entry name" value="EFHC1/EFHC2/EFHB"/>
</dbReference>
<evidence type="ECO:0000256" key="3">
    <source>
        <dbReference type="ARBA" id="ARBA00022737"/>
    </source>
</evidence>
<evidence type="ECO:0000256" key="8">
    <source>
        <dbReference type="ARBA" id="ARBA00023273"/>
    </source>
</evidence>
<reference evidence="11" key="1">
    <citation type="journal article" date="2008" name="Nature">
        <title>The amphioxus genome and the evolution of the chordate karyotype.</title>
        <authorList>
            <consortium name="US DOE Joint Genome Institute (JGI-PGF)"/>
            <person name="Putnam N.H."/>
            <person name="Butts T."/>
            <person name="Ferrier D.E.K."/>
            <person name="Furlong R.F."/>
            <person name="Hellsten U."/>
            <person name="Kawashima T."/>
            <person name="Robinson-Rechavi M."/>
            <person name="Shoguchi E."/>
            <person name="Terry A."/>
            <person name="Yu J.-K."/>
            <person name="Benito-Gutierrez E.L."/>
            <person name="Dubchak I."/>
            <person name="Garcia-Fernandez J."/>
            <person name="Gibson-Brown J.J."/>
            <person name="Grigoriev I.V."/>
            <person name="Horton A.C."/>
            <person name="de Jong P.J."/>
            <person name="Jurka J."/>
            <person name="Kapitonov V.V."/>
            <person name="Kohara Y."/>
            <person name="Kuroki Y."/>
            <person name="Lindquist E."/>
            <person name="Lucas S."/>
            <person name="Osoegawa K."/>
            <person name="Pennacchio L.A."/>
            <person name="Salamov A.A."/>
            <person name="Satou Y."/>
            <person name="Sauka-Spengler T."/>
            <person name="Schmutz J."/>
            <person name="Shin-I T."/>
            <person name="Toyoda A."/>
            <person name="Bronner-Fraser M."/>
            <person name="Fujiyama A."/>
            <person name="Holland L.Z."/>
            <person name="Holland P.W.H."/>
            <person name="Satoh N."/>
            <person name="Rokhsar D.S."/>
        </authorList>
    </citation>
    <scope>NUCLEOTIDE SEQUENCE [LARGE SCALE GENOMIC DNA]</scope>
    <source>
        <strain evidence="11">S238N-H82</strain>
        <tissue evidence="11">Testes</tissue>
    </source>
</reference>
<dbReference type="Pfam" id="PF13499">
    <property type="entry name" value="EF-hand_7"/>
    <property type="match status" value="1"/>
</dbReference>
<dbReference type="Gene3D" id="1.10.238.10">
    <property type="entry name" value="EF-hand"/>
    <property type="match status" value="1"/>
</dbReference>
<evidence type="ECO:0000256" key="1">
    <source>
        <dbReference type="ARBA" id="ARBA00004611"/>
    </source>
</evidence>
<evidence type="ECO:0000313" key="11">
    <source>
        <dbReference type="EMBL" id="EEN54631.1"/>
    </source>
</evidence>
<dbReference type="CDD" id="cd00051">
    <property type="entry name" value="EFh"/>
    <property type="match status" value="1"/>
</dbReference>
<dbReference type="RefSeq" id="XP_035661214.1">
    <property type="nucleotide sequence ID" value="XM_035805321.1"/>
</dbReference>
<keyword evidence="2" id="KW-0963">Cytoplasm</keyword>
<dbReference type="GeneID" id="118405697"/>
<evidence type="ECO:0000256" key="6">
    <source>
        <dbReference type="ARBA" id="ARBA00023069"/>
    </source>
</evidence>
<evidence type="ECO:0000256" key="9">
    <source>
        <dbReference type="SAM" id="MobiDB-lite"/>
    </source>
</evidence>
<keyword evidence="7" id="KW-0206">Cytoskeleton</keyword>